<protein>
    <submittedName>
        <fullName evidence="7">H-NS histone family protein</fullName>
    </submittedName>
</protein>
<dbReference type="SMART" id="SM00528">
    <property type="entry name" value="HNS"/>
    <property type="match status" value="1"/>
</dbReference>
<feature type="domain" description="DNA-binding protein H-NS-like C-terminal" evidence="6">
    <location>
        <begin position="65"/>
        <end position="110"/>
    </location>
</feature>
<dbReference type="EMBL" id="BAABLD010000017">
    <property type="protein sequence ID" value="GAA5171211.1"/>
    <property type="molecule type" value="Genomic_DNA"/>
</dbReference>
<dbReference type="InterPro" id="IPR027444">
    <property type="entry name" value="H-NS_C_dom"/>
</dbReference>
<dbReference type="InterPro" id="IPR037150">
    <property type="entry name" value="H-NS_C_dom_sf"/>
</dbReference>
<evidence type="ECO:0000256" key="2">
    <source>
        <dbReference type="ARBA" id="ARBA00010610"/>
    </source>
</evidence>
<evidence type="ECO:0000259" key="6">
    <source>
        <dbReference type="SMART" id="SM00528"/>
    </source>
</evidence>
<dbReference type="Proteomes" id="UP001500547">
    <property type="component" value="Unassembled WGS sequence"/>
</dbReference>
<name>A0ABP9R398_9RHOO</name>
<dbReference type="SUPFAM" id="SSF81273">
    <property type="entry name" value="H-NS histone-like proteins"/>
    <property type="match status" value="1"/>
</dbReference>
<evidence type="ECO:0000256" key="3">
    <source>
        <dbReference type="ARBA" id="ARBA00022490"/>
    </source>
</evidence>
<keyword evidence="8" id="KW-1185">Reference proteome</keyword>
<organism evidence="7 8">
    <name type="scientific">Viridibacterium curvum</name>
    <dbReference type="NCBI Taxonomy" id="1101404"/>
    <lineage>
        <taxon>Bacteria</taxon>
        <taxon>Pseudomonadati</taxon>
        <taxon>Pseudomonadota</taxon>
        <taxon>Betaproteobacteria</taxon>
        <taxon>Rhodocyclales</taxon>
        <taxon>Rhodocyclaceae</taxon>
        <taxon>Viridibacterium</taxon>
    </lineage>
</organism>
<keyword evidence="3" id="KW-0963">Cytoplasm</keyword>
<keyword evidence="4" id="KW-0238">DNA-binding</keyword>
<dbReference type="PANTHER" id="PTHR38097:SF2">
    <property type="entry name" value="DNA-BINDING PROTEIN STPA"/>
    <property type="match status" value="1"/>
</dbReference>
<evidence type="ECO:0000256" key="1">
    <source>
        <dbReference type="ARBA" id="ARBA00004453"/>
    </source>
</evidence>
<comment type="caution">
    <text evidence="7">The sequence shown here is derived from an EMBL/GenBank/DDBJ whole genome shotgun (WGS) entry which is preliminary data.</text>
</comment>
<evidence type="ECO:0000313" key="8">
    <source>
        <dbReference type="Proteomes" id="UP001500547"/>
    </source>
</evidence>
<proteinExistence type="inferred from homology"/>
<evidence type="ECO:0000256" key="5">
    <source>
        <dbReference type="SAM" id="MobiDB-lite"/>
    </source>
</evidence>
<dbReference type="PANTHER" id="PTHR38097">
    <property type="match status" value="1"/>
</dbReference>
<gene>
    <name evidence="7" type="ORF">GCM10025770_35500</name>
</gene>
<comment type="similarity">
    <text evidence="2">Belongs to the histone-like protein H-NS family.</text>
</comment>
<sequence length="111" mass="12204">MDLGKLSLTELKRLQARIETEIARRADSAKKDLLKKVQKLASDAGVPLSDLLGKKSGRTGRKPGAPKGRKVPPKYRNPADTSQTWTGRGRQPAWVAAYLKSGKKIDNLLIK</sequence>
<reference evidence="8" key="1">
    <citation type="journal article" date="2019" name="Int. J. Syst. Evol. Microbiol.">
        <title>The Global Catalogue of Microorganisms (GCM) 10K type strain sequencing project: providing services to taxonomists for standard genome sequencing and annotation.</title>
        <authorList>
            <consortium name="The Broad Institute Genomics Platform"/>
            <consortium name="The Broad Institute Genome Sequencing Center for Infectious Disease"/>
            <person name="Wu L."/>
            <person name="Ma J."/>
        </authorList>
    </citation>
    <scope>NUCLEOTIDE SEQUENCE [LARGE SCALE GENOMIC DNA]</scope>
    <source>
        <strain evidence="8">JCM 18715</strain>
    </source>
</reference>
<dbReference type="Gene3D" id="4.10.430.10">
    <property type="entry name" value="Histone-like protein H-NS, C-terminal domain"/>
    <property type="match status" value="1"/>
</dbReference>
<accession>A0ABP9R398</accession>
<comment type="subcellular location">
    <subcellularLocation>
        <location evidence="1">Cytoplasm</location>
        <location evidence="1">Nucleoid</location>
    </subcellularLocation>
</comment>
<dbReference type="Pfam" id="PF00816">
    <property type="entry name" value="Histone_HNS"/>
    <property type="match status" value="1"/>
</dbReference>
<dbReference type="RefSeq" id="WP_345534454.1">
    <property type="nucleotide sequence ID" value="NZ_BAABLD010000017.1"/>
</dbReference>
<evidence type="ECO:0000256" key="4">
    <source>
        <dbReference type="ARBA" id="ARBA00023125"/>
    </source>
</evidence>
<feature type="region of interest" description="Disordered" evidence="5">
    <location>
        <begin position="47"/>
        <end position="89"/>
    </location>
</feature>
<evidence type="ECO:0000313" key="7">
    <source>
        <dbReference type="EMBL" id="GAA5171211.1"/>
    </source>
</evidence>